<dbReference type="SUPFAM" id="SSF101960">
    <property type="entry name" value="Stabilizer of iron transporter SufD"/>
    <property type="match status" value="1"/>
</dbReference>
<dbReference type="Pfam" id="PF01458">
    <property type="entry name" value="SUFBD_core"/>
    <property type="match status" value="1"/>
</dbReference>
<name>A0A1D2YUQ8_9BACI</name>
<evidence type="ECO:0000259" key="2">
    <source>
        <dbReference type="Pfam" id="PF01458"/>
    </source>
</evidence>
<evidence type="ECO:0000313" key="4">
    <source>
        <dbReference type="EMBL" id="OEF99403.1"/>
    </source>
</evidence>
<evidence type="ECO:0000313" key="5">
    <source>
        <dbReference type="Proteomes" id="UP000243739"/>
    </source>
</evidence>
<comment type="similarity">
    <text evidence="1">Belongs to the iron-sulfur cluster assembly SufBD family.</text>
</comment>
<accession>A0A1D2YUQ8</accession>
<gene>
    <name evidence="4" type="ORF">BHF71_02125</name>
</gene>
<dbReference type="GO" id="GO:0016226">
    <property type="term" value="P:iron-sulfur cluster assembly"/>
    <property type="evidence" value="ECO:0007669"/>
    <property type="project" value="InterPro"/>
</dbReference>
<dbReference type="PANTHER" id="PTHR30508">
    <property type="entry name" value="FES CLUSTER ASSEMBLY PROTEIN SUF"/>
    <property type="match status" value="1"/>
</dbReference>
<evidence type="ECO:0000256" key="1">
    <source>
        <dbReference type="ARBA" id="ARBA00043967"/>
    </source>
</evidence>
<dbReference type="RefSeq" id="WP_069656797.1">
    <property type="nucleotide sequence ID" value="NZ_MIJF01000024.1"/>
</dbReference>
<sequence>MSVTINTNFDENLVTHLSNVKKEPEWMLDIRLKALEVYKQLPIPRFEKTRIDKWNIDQFEFFIDEGDEGNQVDIPEDIRSMIDVNTENRSVIIQRNSALVHHYLPKSLGDQGVIFTTLDNALQEYPDLVKKYFMNAVKFDENKLTALHAALWNGGVFLYVPKNVEIEFPLQSVYLAEKAGLLPHVLIIAETNSNLTFVDYRFSTDHNVSYIHNGVVEVYVGEGARVRFATVHNFNKNSYDYSYRRAIVKRNGRIEWVMGEMNFGNTISNNTSLLKDSAASADIKSIFIGTGRQKADLESKVIHEGDHTESKILSRGIMLDQATAIFNGITKMEKGAVKSNAEQAENILMLSKEARGDANPILLIDEHDVMAGHAASAGPVNQNDIYYLMSRGIPKDEAERLIIHGFLASVVSRIPIEGLQEQLEKLIERKLKR</sequence>
<dbReference type="Proteomes" id="UP000243739">
    <property type="component" value="Unassembled WGS sequence"/>
</dbReference>
<evidence type="ECO:0000259" key="3">
    <source>
        <dbReference type="Pfam" id="PF19295"/>
    </source>
</evidence>
<dbReference type="InterPro" id="IPR000825">
    <property type="entry name" value="SUF_FeS_clus_asmbl_SufBD_core"/>
</dbReference>
<reference evidence="4 5" key="1">
    <citation type="submission" date="2016-09" db="EMBL/GenBank/DDBJ databases">
        <title>Draft genome sequence for the type strain of Vulcanibacillus modesticaldus BR, a strictly anaerobic, moderately thermophilic, and nitrate-reducing bacterium from deep sea-hydrothermal vents of the Mid-Atlantic Ridge.</title>
        <authorList>
            <person name="Abin C.A."/>
            <person name="Hollibaugh J.T."/>
        </authorList>
    </citation>
    <scope>NUCLEOTIDE SEQUENCE [LARGE SCALE GENOMIC DNA]</scope>
    <source>
        <strain evidence="4 5">BR</strain>
    </source>
</reference>
<dbReference type="OrthoDB" id="9803529at2"/>
<feature type="domain" description="SUF system FeS cluster assembly SufBD core" evidence="2">
    <location>
        <begin position="177"/>
        <end position="406"/>
    </location>
</feature>
<dbReference type="InterPro" id="IPR037284">
    <property type="entry name" value="SUF_FeS_clus_asmbl_SufBD_sf"/>
</dbReference>
<proteinExistence type="inferred from homology"/>
<feature type="domain" description="SUF system FeS cluster assembly SufBD N-terminal" evidence="3">
    <location>
        <begin position="22"/>
        <end position="171"/>
    </location>
</feature>
<organism evidence="4 5">
    <name type="scientific">Vulcanibacillus modesticaldus</name>
    <dbReference type="NCBI Taxonomy" id="337097"/>
    <lineage>
        <taxon>Bacteria</taxon>
        <taxon>Bacillati</taxon>
        <taxon>Bacillota</taxon>
        <taxon>Bacilli</taxon>
        <taxon>Bacillales</taxon>
        <taxon>Bacillaceae</taxon>
        <taxon>Vulcanibacillus</taxon>
    </lineage>
</organism>
<dbReference type="InterPro" id="IPR011542">
    <property type="entry name" value="SUF_FeS_clus_asmbl_SufD"/>
</dbReference>
<comment type="caution">
    <text evidence="4">The sequence shown here is derived from an EMBL/GenBank/DDBJ whole genome shotgun (WGS) entry which is preliminary data.</text>
</comment>
<dbReference type="AlphaFoldDB" id="A0A1D2YUQ8"/>
<keyword evidence="5" id="KW-1185">Reference proteome</keyword>
<dbReference type="Pfam" id="PF19295">
    <property type="entry name" value="SufBD_N"/>
    <property type="match status" value="1"/>
</dbReference>
<dbReference type="InterPro" id="IPR055346">
    <property type="entry name" value="Fe-S_cluster_assembly_SufBD"/>
</dbReference>
<dbReference type="EMBL" id="MIJF01000024">
    <property type="protein sequence ID" value="OEF99403.1"/>
    <property type="molecule type" value="Genomic_DNA"/>
</dbReference>
<dbReference type="PANTHER" id="PTHR30508:SF1">
    <property type="entry name" value="UPF0051 PROTEIN ABCI8, CHLOROPLASTIC-RELATED"/>
    <property type="match status" value="1"/>
</dbReference>
<dbReference type="STRING" id="337097.BHF71_02125"/>
<dbReference type="InterPro" id="IPR045595">
    <property type="entry name" value="SufBD_N"/>
</dbReference>
<protein>
    <submittedName>
        <fullName evidence="4">Fe-S cluster assembly protein SufD</fullName>
    </submittedName>
</protein>
<dbReference type="NCBIfam" id="TIGR01981">
    <property type="entry name" value="sufD"/>
    <property type="match status" value="1"/>
</dbReference>